<dbReference type="PROSITE" id="PS50158">
    <property type="entry name" value="ZF_CCHC"/>
    <property type="match status" value="1"/>
</dbReference>
<keyword evidence="11" id="KW-1185">Reference proteome</keyword>
<evidence type="ECO:0000256" key="5">
    <source>
        <dbReference type="ARBA" id="ARBA00022801"/>
    </source>
</evidence>
<feature type="region of interest" description="Disordered" evidence="8">
    <location>
        <begin position="1"/>
        <end position="20"/>
    </location>
</feature>
<evidence type="ECO:0000256" key="7">
    <source>
        <dbReference type="PROSITE-ProRule" id="PRU00047"/>
    </source>
</evidence>
<dbReference type="Gene3D" id="3.30.70.270">
    <property type="match status" value="2"/>
</dbReference>
<dbReference type="SUPFAM" id="SSF57756">
    <property type="entry name" value="Retrovirus zinc finger-like domains"/>
    <property type="match status" value="1"/>
</dbReference>
<dbReference type="FunFam" id="3.30.70.270:FF:000020">
    <property type="entry name" value="Transposon Tf2-6 polyprotein-like Protein"/>
    <property type="match status" value="1"/>
</dbReference>
<dbReference type="InterPro" id="IPR036875">
    <property type="entry name" value="Znf_CCHC_sf"/>
</dbReference>
<evidence type="ECO:0000259" key="9">
    <source>
        <dbReference type="PROSITE" id="PS50158"/>
    </source>
</evidence>
<evidence type="ECO:0000256" key="1">
    <source>
        <dbReference type="ARBA" id="ARBA00022679"/>
    </source>
</evidence>
<dbReference type="SMART" id="SM00343">
    <property type="entry name" value="ZnF_C2HC"/>
    <property type="match status" value="1"/>
</dbReference>
<evidence type="ECO:0000256" key="2">
    <source>
        <dbReference type="ARBA" id="ARBA00022695"/>
    </source>
</evidence>
<dbReference type="InterPro" id="IPR043128">
    <property type="entry name" value="Rev_trsase/Diguanyl_cyclase"/>
</dbReference>
<dbReference type="SUPFAM" id="SSF56672">
    <property type="entry name" value="DNA/RNA polymerases"/>
    <property type="match status" value="1"/>
</dbReference>
<feature type="compositionally biased region" description="Polar residues" evidence="8">
    <location>
        <begin position="270"/>
        <end position="279"/>
    </location>
</feature>
<dbReference type="AlphaFoldDB" id="A0AAV4D6G7"/>
<dbReference type="InterPro" id="IPR050951">
    <property type="entry name" value="Retrovirus_Pol_polyprotein"/>
</dbReference>
<feature type="compositionally biased region" description="Low complexity" evidence="8">
    <location>
        <begin position="342"/>
        <end position="352"/>
    </location>
</feature>
<dbReference type="Gene3D" id="4.10.60.10">
    <property type="entry name" value="Zinc finger, CCHC-type"/>
    <property type="match status" value="1"/>
</dbReference>
<feature type="compositionally biased region" description="Basic and acidic residues" evidence="8">
    <location>
        <begin position="244"/>
        <end position="253"/>
    </location>
</feature>
<keyword evidence="7" id="KW-0862">Zinc</keyword>
<dbReference type="InterPro" id="IPR001878">
    <property type="entry name" value="Znf_CCHC"/>
</dbReference>
<dbReference type="PANTHER" id="PTHR37984:SF5">
    <property type="entry name" value="PROTEIN NYNRIN-LIKE"/>
    <property type="match status" value="1"/>
</dbReference>
<keyword evidence="5" id="KW-0378">Hydrolase</keyword>
<accession>A0AAV4D6G7</accession>
<feature type="region of interest" description="Disordered" evidence="8">
    <location>
        <begin position="240"/>
        <end position="313"/>
    </location>
</feature>
<dbReference type="GO" id="GO:0016787">
    <property type="term" value="F:hydrolase activity"/>
    <property type="evidence" value="ECO:0007669"/>
    <property type="project" value="UniProtKB-KW"/>
</dbReference>
<dbReference type="EMBL" id="BLXT01007511">
    <property type="protein sequence ID" value="GFO39769.1"/>
    <property type="molecule type" value="Genomic_DNA"/>
</dbReference>
<dbReference type="Pfam" id="PF00098">
    <property type="entry name" value="zf-CCHC"/>
    <property type="match status" value="1"/>
</dbReference>
<sequence length="952" mass="107215">MAFRREEKEREMQREESQRQLELRRMELEVETKKLEIGSRASVDVAGPKQSYGAQRPKIPPLHDPSQVDLYLERFERHATAFGWPESEWASCLSNLLKDEALSIFLSPSPAEGSDYRAVKRVLLQRFGCDRNGFRSKFLSVKPQEAANFGTFINRARRYFDRWVELSGVSILEGLSYLICSEIALQACNEDFVAYIKDRSPSDMVALKSVASAYMDARPNKSFHRKHSVSFAAKSEPYRSTVRVSERKHDSGPHRSGGRFNYSSKEHRSPSFQNNSNMVKRSASHSPSRDRGKPHVANKNVGQGQLRPSSGSVSSNITCFQCGGRGHFRRECPSRPREANFSSSVPDSPSHSCECPSRPKEANFAFSVPELPYHCFAAKMDCNPRGGLKIESCKVFDRVSTLLRDSGCNTVGISKSLVPPDCYTGKSMLVNTFSCRDQLFPTCMINIKTPYFTGDVEACLMDSPIADVILGNINGLSSERSPFDYNSSDVFPNSSIACVVTRAQASKASIANDLPISNNSTHCNVLGPFSDIPVRQREDPTLKPWFQRVGLPPVAGISFRIEDGILKRLHTKSKFSSVQITVAVPNHCAKLFYHMHMSQFQLATQVPLHPDSRKYTAFQTPLGLMQWVRMPFGLVTAPATFCRLMRLVIGQTPDLLSYFDDSLVFATSWQQHIVALRTLLTLLRRHGLHVNPSKLSIGSSSVEFLGHMVSSGTLVPVQKKMDKILQLSFPVKKKEVRSLLGLVNYYRHFIADFASISAPLSDLLRKGTPEKVQWTPRCDQSLAEIKRLFSSPPILIIPDMQETFFVRSDASDFGVRVVLLQDRDGTLMPCRYASRKLLPRECKYTATEREALALVFAVTQFQRYLIFKHFVLQTDHKPLAYLRTGSPKNARLMKWALALQEFSFQVVHMTSCFSFRCRCCYSCSSVAALPSSLYECCVNLNIYRSNHLLGWG</sequence>
<evidence type="ECO:0000256" key="6">
    <source>
        <dbReference type="ARBA" id="ARBA00022918"/>
    </source>
</evidence>
<keyword evidence="7" id="KW-0863">Zinc-finger</keyword>
<keyword evidence="1" id="KW-0808">Transferase</keyword>
<dbReference type="Pfam" id="PF00078">
    <property type="entry name" value="RVT_1"/>
    <property type="match status" value="1"/>
</dbReference>
<dbReference type="Pfam" id="PF17917">
    <property type="entry name" value="RT_RNaseH"/>
    <property type="match status" value="1"/>
</dbReference>
<evidence type="ECO:0000256" key="3">
    <source>
        <dbReference type="ARBA" id="ARBA00022722"/>
    </source>
</evidence>
<dbReference type="PANTHER" id="PTHR37984">
    <property type="entry name" value="PROTEIN CBG26694"/>
    <property type="match status" value="1"/>
</dbReference>
<evidence type="ECO:0000256" key="4">
    <source>
        <dbReference type="ARBA" id="ARBA00022759"/>
    </source>
</evidence>
<dbReference type="GO" id="GO:0004519">
    <property type="term" value="F:endonuclease activity"/>
    <property type="evidence" value="ECO:0007669"/>
    <property type="project" value="UniProtKB-KW"/>
</dbReference>
<keyword evidence="4" id="KW-0255">Endonuclease</keyword>
<feature type="region of interest" description="Disordered" evidence="8">
    <location>
        <begin position="333"/>
        <end position="352"/>
    </location>
</feature>
<dbReference type="InterPro" id="IPR043502">
    <property type="entry name" value="DNA/RNA_pol_sf"/>
</dbReference>
<dbReference type="InterPro" id="IPR041373">
    <property type="entry name" value="RT_RNaseH"/>
</dbReference>
<keyword evidence="7" id="KW-0479">Metal-binding</keyword>
<gene>
    <name evidence="10" type="ORF">PoB_006627400</name>
</gene>
<comment type="caution">
    <text evidence="10">The sequence shown here is derived from an EMBL/GenBank/DDBJ whole genome shotgun (WGS) entry which is preliminary data.</text>
</comment>
<evidence type="ECO:0000313" key="11">
    <source>
        <dbReference type="Proteomes" id="UP000735302"/>
    </source>
</evidence>
<evidence type="ECO:0000256" key="8">
    <source>
        <dbReference type="SAM" id="MobiDB-lite"/>
    </source>
</evidence>
<protein>
    <submittedName>
        <fullName evidence="10">Reverse transcriptase</fullName>
    </submittedName>
</protein>
<proteinExistence type="predicted"/>
<dbReference type="CDD" id="cd01647">
    <property type="entry name" value="RT_LTR"/>
    <property type="match status" value="1"/>
</dbReference>
<organism evidence="10 11">
    <name type="scientific">Plakobranchus ocellatus</name>
    <dbReference type="NCBI Taxonomy" id="259542"/>
    <lineage>
        <taxon>Eukaryota</taxon>
        <taxon>Metazoa</taxon>
        <taxon>Spiralia</taxon>
        <taxon>Lophotrochozoa</taxon>
        <taxon>Mollusca</taxon>
        <taxon>Gastropoda</taxon>
        <taxon>Heterobranchia</taxon>
        <taxon>Euthyneura</taxon>
        <taxon>Panpulmonata</taxon>
        <taxon>Sacoglossa</taxon>
        <taxon>Placobranchoidea</taxon>
        <taxon>Plakobranchidae</taxon>
        <taxon>Plakobranchus</taxon>
    </lineage>
</organism>
<dbReference type="InterPro" id="IPR000477">
    <property type="entry name" value="RT_dom"/>
</dbReference>
<feature type="compositionally biased region" description="Polar residues" evidence="8">
    <location>
        <begin position="300"/>
        <end position="313"/>
    </location>
</feature>
<dbReference type="GO" id="GO:0003964">
    <property type="term" value="F:RNA-directed DNA polymerase activity"/>
    <property type="evidence" value="ECO:0007669"/>
    <property type="project" value="UniProtKB-KW"/>
</dbReference>
<dbReference type="CDD" id="cd09274">
    <property type="entry name" value="RNase_HI_RT_Ty3"/>
    <property type="match status" value="1"/>
</dbReference>
<keyword evidence="6 10" id="KW-0695">RNA-directed DNA polymerase</keyword>
<dbReference type="Gene3D" id="3.10.10.10">
    <property type="entry name" value="HIV Type 1 Reverse Transcriptase, subunit A, domain 1"/>
    <property type="match status" value="1"/>
</dbReference>
<dbReference type="GO" id="GO:0003676">
    <property type="term" value="F:nucleic acid binding"/>
    <property type="evidence" value="ECO:0007669"/>
    <property type="project" value="InterPro"/>
</dbReference>
<keyword evidence="3" id="KW-0540">Nuclease</keyword>
<dbReference type="GO" id="GO:0008270">
    <property type="term" value="F:zinc ion binding"/>
    <property type="evidence" value="ECO:0007669"/>
    <property type="project" value="UniProtKB-KW"/>
</dbReference>
<feature type="domain" description="CCHC-type" evidence="9">
    <location>
        <begin position="319"/>
        <end position="334"/>
    </location>
</feature>
<keyword evidence="2" id="KW-0548">Nucleotidyltransferase</keyword>
<evidence type="ECO:0000313" key="10">
    <source>
        <dbReference type="EMBL" id="GFO39769.1"/>
    </source>
</evidence>
<name>A0AAV4D6G7_9GAST</name>
<reference evidence="10 11" key="1">
    <citation type="journal article" date="2021" name="Elife">
        <title>Chloroplast acquisition without the gene transfer in kleptoplastic sea slugs, Plakobranchus ocellatus.</title>
        <authorList>
            <person name="Maeda T."/>
            <person name="Takahashi S."/>
            <person name="Yoshida T."/>
            <person name="Shimamura S."/>
            <person name="Takaki Y."/>
            <person name="Nagai Y."/>
            <person name="Toyoda A."/>
            <person name="Suzuki Y."/>
            <person name="Arimoto A."/>
            <person name="Ishii H."/>
            <person name="Satoh N."/>
            <person name="Nishiyama T."/>
            <person name="Hasebe M."/>
            <person name="Maruyama T."/>
            <person name="Minagawa J."/>
            <person name="Obokata J."/>
            <person name="Shigenobu S."/>
        </authorList>
    </citation>
    <scope>NUCLEOTIDE SEQUENCE [LARGE SCALE GENOMIC DNA]</scope>
</reference>
<dbReference type="Proteomes" id="UP000735302">
    <property type="component" value="Unassembled WGS sequence"/>
</dbReference>